<accession>A0A0R1V2C9</accession>
<dbReference type="PATRIC" id="fig|1423753.3.peg.1897"/>
<dbReference type="Pfam" id="PF06458">
    <property type="entry name" value="MucBP"/>
    <property type="match status" value="1"/>
</dbReference>
<evidence type="ECO:0008006" key="7">
    <source>
        <dbReference type="Google" id="ProtNLM"/>
    </source>
</evidence>
<proteinExistence type="predicted"/>
<dbReference type="InterPro" id="IPR009459">
    <property type="entry name" value="MucBP_dom"/>
</dbReference>
<feature type="domain" description="MucBP" evidence="3">
    <location>
        <begin position="367"/>
        <end position="431"/>
    </location>
</feature>
<evidence type="ECO:0000259" key="3">
    <source>
        <dbReference type="Pfam" id="PF06458"/>
    </source>
</evidence>
<dbReference type="Gene3D" id="3.10.20.320">
    <property type="entry name" value="Putative peptidoglycan bound protein (lpxtg motif)"/>
    <property type="match status" value="1"/>
</dbReference>
<dbReference type="EMBL" id="AZFS01000023">
    <property type="protein sequence ID" value="KRL96885.1"/>
    <property type="molecule type" value="Genomic_DNA"/>
</dbReference>
<name>A0A0R1V2C9_9LACO</name>
<organism evidence="5 6">
    <name type="scientific">Levilactobacillus hammesii DSM 16381</name>
    <dbReference type="NCBI Taxonomy" id="1423753"/>
    <lineage>
        <taxon>Bacteria</taxon>
        <taxon>Bacillati</taxon>
        <taxon>Bacillota</taxon>
        <taxon>Bacilli</taxon>
        <taxon>Lactobacillales</taxon>
        <taxon>Lactobacillaceae</taxon>
        <taxon>Levilactobacillus</taxon>
    </lineage>
</organism>
<comment type="caution">
    <text evidence="5">The sequence shown here is derived from an EMBL/GenBank/DDBJ whole genome shotgun (WGS) entry which is preliminary data.</text>
</comment>
<dbReference type="Pfam" id="PF03382">
    <property type="entry name" value="DUF285"/>
    <property type="match status" value="1"/>
</dbReference>
<evidence type="ECO:0000313" key="5">
    <source>
        <dbReference type="EMBL" id="KRL96885.1"/>
    </source>
</evidence>
<evidence type="ECO:0000256" key="2">
    <source>
        <dbReference type="SAM" id="MobiDB-lite"/>
    </source>
</evidence>
<reference evidence="5 6" key="1">
    <citation type="journal article" date="2015" name="Genome Announc.">
        <title>Expanding the biotechnology potential of lactobacilli through comparative genomics of 213 strains and associated genera.</title>
        <authorList>
            <person name="Sun Z."/>
            <person name="Harris H.M."/>
            <person name="McCann A."/>
            <person name="Guo C."/>
            <person name="Argimon S."/>
            <person name="Zhang W."/>
            <person name="Yang X."/>
            <person name="Jeffery I.B."/>
            <person name="Cooney J.C."/>
            <person name="Kagawa T.F."/>
            <person name="Liu W."/>
            <person name="Song Y."/>
            <person name="Salvetti E."/>
            <person name="Wrobel A."/>
            <person name="Rasinkangas P."/>
            <person name="Parkhill J."/>
            <person name="Rea M.C."/>
            <person name="O'Sullivan O."/>
            <person name="Ritari J."/>
            <person name="Douillard F.P."/>
            <person name="Paul Ross R."/>
            <person name="Yang R."/>
            <person name="Briner A.E."/>
            <person name="Felis G.E."/>
            <person name="de Vos W.M."/>
            <person name="Barrangou R."/>
            <person name="Klaenhammer T.R."/>
            <person name="Caufield P.W."/>
            <person name="Cui Y."/>
            <person name="Zhang H."/>
            <person name="O'Toole P.W."/>
        </authorList>
    </citation>
    <scope>NUCLEOTIDE SEQUENCE [LARGE SCALE GENOMIC DNA]</scope>
    <source>
        <strain evidence="5 6">DSM 16381</strain>
    </source>
</reference>
<dbReference type="InterPro" id="IPR044081">
    <property type="entry name" value="DUF5776"/>
</dbReference>
<keyword evidence="6" id="KW-1185">Reference proteome</keyword>
<keyword evidence="1" id="KW-0677">Repeat</keyword>
<feature type="region of interest" description="Disordered" evidence="2">
    <location>
        <begin position="435"/>
        <end position="468"/>
    </location>
</feature>
<sequence>MKSGVVSFALTAALVFGGTTVLENSPKIASWTPTVVAHAADSSSVVAQKTMDTWSWKLTADGVLHIGKGTQGAVLPESTNITDQVNHPDWPATWRSPFQSIQLEEPATDIKVISFDDKIQTPQNAAGMFKLLTVNDNSDDYPQIRHWQNIDTSQTKDFSEMFSGSGQKYIDVSHFKTSNATSMERMFANVDAKVVGYETFDTSKVTNFQNMFSRFGDDPNGNIDVSHYKVSQVKVDSQTDNYGNTTEIDEFDGMLGGVNAKSINIGQWQPKVPLTGIFRSADTTNVTQLTLSPQDNLADSDLLGADTSNGADLKKYTGNWENIKDQYSTGSKTTYSTEKLMAKYNGTSGFSGDETYIWEPVVTPGNPITVNYVDQDNPTQIMKTDQLPGALGTAYTVTPATLSGYQFVKVLNGSLKGTYTADPQTVTLAYKKQAPVTPGTNTASSSASSSSSSSSSVSSSQSDQVKPKLPAKKDLAITAVKKLGLYSTPNFSKKTRQFYYAKQTRTKRPQFVITGVAQSKNGTKRYLVRDVTPNSKWYGKTGYITARTAFTVHTYYQATPKRVKVIATKGVDAYRNMSLKGNNVKHYKRGTVLRVKKLKRHNLTTRLQLTNGRYVTSNKSLIIQK</sequence>
<evidence type="ECO:0000313" key="6">
    <source>
        <dbReference type="Proteomes" id="UP000051580"/>
    </source>
</evidence>
<dbReference type="RefSeq" id="WP_057732051.1">
    <property type="nucleotide sequence ID" value="NZ_AZFS01000023.1"/>
</dbReference>
<dbReference type="Pfam" id="PF19087">
    <property type="entry name" value="DUF5776"/>
    <property type="match status" value="1"/>
</dbReference>
<dbReference type="STRING" id="1423753.FD28_GL001814"/>
<dbReference type="InterPro" id="IPR005046">
    <property type="entry name" value="DUF285"/>
</dbReference>
<dbReference type="OrthoDB" id="2258593at2"/>
<dbReference type="AlphaFoldDB" id="A0A0R1V2C9"/>
<gene>
    <name evidence="5" type="ORF">FD28_GL001814</name>
</gene>
<evidence type="ECO:0000256" key="1">
    <source>
        <dbReference type="ARBA" id="ARBA00022737"/>
    </source>
</evidence>
<dbReference type="Proteomes" id="UP000051580">
    <property type="component" value="Unassembled WGS sequence"/>
</dbReference>
<feature type="compositionally biased region" description="Low complexity" evidence="2">
    <location>
        <begin position="444"/>
        <end position="462"/>
    </location>
</feature>
<evidence type="ECO:0000259" key="4">
    <source>
        <dbReference type="Pfam" id="PF19087"/>
    </source>
</evidence>
<protein>
    <recommendedName>
        <fullName evidence="7">DUF5776 domain-containing protein</fullName>
    </recommendedName>
</protein>
<feature type="domain" description="DUF5776" evidence="4">
    <location>
        <begin position="555"/>
        <end position="622"/>
    </location>
</feature>